<name>A0A3A6PZB4_9EURY</name>
<dbReference type="SUPFAM" id="SSF160975">
    <property type="entry name" value="AF1531-like"/>
    <property type="match status" value="1"/>
</dbReference>
<dbReference type="Pfam" id="PF04919">
    <property type="entry name" value="DUF655"/>
    <property type="match status" value="1"/>
</dbReference>
<evidence type="ECO:0000313" key="1">
    <source>
        <dbReference type="EMBL" id="RJX43620.1"/>
    </source>
</evidence>
<dbReference type="RefSeq" id="WP_120102152.1">
    <property type="nucleotide sequence ID" value="NZ_QKNY01000007.1"/>
</dbReference>
<dbReference type="InterPro" id="IPR012340">
    <property type="entry name" value="NA-bd_OB-fold"/>
</dbReference>
<dbReference type="AlphaFoldDB" id="A0A3A6PZB4"/>
<gene>
    <name evidence="1" type="ORF">DM826_05050</name>
</gene>
<comment type="caution">
    <text evidence="1">The sequence shown here is derived from an EMBL/GenBank/DDBJ whole genome shotgun (WGS) entry which is preliminary data.</text>
</comment>
<organism evidence="1 2">
    <name type="scientific">Halonotius aquaticus</name>
    <dbReference type="NCBI Taxonomy" id="2216978"/>
    <lineage>
        <taxon>Archaea</taxon>
        <taxon>Methanobacteriati</taxon>
        <taxon>Methanobacteriota</taxon>
        <taxon>Stenosarchaea group</taxon>
        <taxon>Halobacteria</taxon>
        <taxon>Halobacteriales</taxon>
        <taxon>Haloferacaceae</taxon>
        <taxon>Halonotius</taxon>
    </lineage>
</organism>
<proteinExistence type="predicted"/>
<dbReference type="Proteomes" id="UP000276588">
    <property type="component" value="Unassembled WGS sequence"/>
</dbReference>
<accession>A0A3A6PZB4</accession>
<dbReference type="Gene3D" id="2.40.50.140">
    <property type="entry name" value="Nucleic acid-binding proteins"/>
    <property type="match status" value="1"/>
</dbReference>
<evidence type="ECO:0000313" key="2">
    <source>
        <dbReference type="Proteomes" id="UP000276588"/>
    </source>
</evidence>
<dbReference type="PANTHER" id="PTHR40734">
    <property type="entry name" value="TRNA-SPECIFIC ADENOSINE DEAMINASE-RELATED"/>
    <property type="match status" value="1"/>
</dbReference>
<dbReference type="PANTHER" id="PTHR40734:SF1">
    <property type="entry name" value="DNA-BINDING PROTEIN"/>
    <property type="match status" value="1"/>
</dbReference>
<dbReference type="OrthoDB" id="7902at2157"/>
<reference evidence="1 2" key="1">
    <citation type="submission" date="2018-06" db="EMBL/GenBank/DDBJ databases">
        <title>Halonotius sp. F13-13 a new haloarchaeeon isolated from a solar saltern from Isla Cristina, Huelva, Spain.</title>
        <authorList>
            <person name="Duran-Viseras A."/>
            <person name="Sanchez-Porro C."/>
            <person name="Ventosa A."/>
        </authorList>
    </citation>
    <scope>NUCLEOTIDE SEQUENCE [LARGE SCALE GENOMIC DNA]</scope>
    <source>
        <strain evidence="1 2">F13-13</strain>
    </source>
</reference>
<keyword evidence="2" id="KW-1185">Reference proteome</keyword>
<dbReference type="Gene3D" id="1.10.150.280">
    <property type="entry name" value="AF1531-like domain"/>
    <property type="match status" value="1"/>
</dbReference>
<protein>
    <submittedName>
        <fullName evidence="1">DUF655 domain-containing protein</fullName>
    </submittedName>
</protein>
<dbReference type="InterPro" id="IPR007003">
    <property type="entry name" value="DUF655"/>
</dbReference>
<sequence>MSNTEDDASEPEAASREAVIVDYLPHGRPDDTRPQYQKAALAYALETETFDLLELTLTEDADVNIVDRIPIDEAADDAVIEDVTDIEYDDLSNSGVSELEYAVEAIIDADEQRFVDFYNGAQPISLRLHQLNLLPGIGKKLRNKIIDKRKRQPFESFEDLADRVGGLHNPKEVIAERIMEELRDEDLKYKIFVRNDEA</sequence>
<dbReference type="EMBL" id="QKNY01000007">
    <property type="protein sequence ID" value="RJX43620.1"/>
    <property type="molecule type" value="Genomic_DNA"/>
</dbReference>